<evidence type="ECO:0000259" key="2">
    <source>
        <dbReference type="SMART" id="SM00587"/>
    </source>
</evidence>
<dbReference type="Pfam" id="PF02958">
    <property type="entry name" value="EcKL"/>
    <property type="match status" value="1"/>
</dbReference>
<reference evidence="3" key="1">
    <citation type="submission" date="2021-06" db="EMBL/GenBank/DDBJ databases">
        <authorList>
            <person name="Hodson N. C."/>
            <person name="Mongue J. A."/>
            <person name="Jaron S. K."/>
        </authorList>
    </citation>
    <scope>NUCLEOTIDE SEQUENCE</scope>
</reference>
<gene>
    <name evidence="3" type="ORF">AFUS01_LOCUS44475</name>
</gene>
<dbReference type="PANTHER" id="PTHR11012">
    <property type="entry name" value="PROTEIN KINASE-LIKE DOMAIN-CONTAINING"/>
    <property type="match status" value="1"/>
</dbReference>
<comment type="caution">
    <text evidence="3">The sequence shown here is derived from an EMBL/GenBank/DDBJ whole genome shotgun (WGS) entry which is preliminary data.</text>
</comment>
<dbReference type="AlphaFoldDB" id="A0A8J2PVS0"/>
<dbReference type="PANTHER" id="PTHR11012:SF30">
    <property type="entry name" value="PROTEIN KINASE-LIKE DOMAIN-CONTAINING"/>
    <property type="match status" value="1"/>
</dbReference>
<evidence type="ECO:0000313" key="3">
    <source>
        <dbReference type="EMBL" id="CAG7835049.1"/>
    </source>
</evidence>
<dbReference type="Proteomes" id="UP000708208">
    <property type="component" value="Unassembled WGS sequence"/>
</dbReference>
<keyword evidence="4" id="KW-1185">Reference proteome</keyword>
<dbReference type="InterPro" id="IPR004119">
    <property type="entry name" value="EcKL"/>
</dbReference>
<dbReference type="EMBL" id="CAJVCH010570491">
    <property type="protein sequence ID" value="CAG7835049.1"/>
    <property type="molecule type" value="Genomic_DNA"/>
</dbReference>
<evidence type="ECO:0000256" key="1">
    <source>
        <dbReference type="SAM" id="MobiDB-lite"/>
    </source>
</evidence>
<dbReference type="SMART" id="SM00587">
    <property type="entry name" value="CHK"/>
    <property type="match status" value="1"/>
</dbReference>
<protein>
    <recommendedName>
        <fullName evidence="2">CHK kinase-like domain-containing protein</fullName>
    </recommendedName>
</protein>
<name>A0A8J2PVS0_9HEXA</name>
<proteinExistence type="predicted"/>
<sequence>MTLTETAPATAEGNDKEATPAPVPEPTPAVEEIVTTEVVEDILKSHNADLDLLDFSARLGSQLGDNYMSIMYAVDINAKSRTTGIAEVFHIMLKTLPRNNFRQQMINEMKAFEKESKMYGEVFEDFIAFQKEKGLEDGEMFSAFPKCYSSFCNGTTDYLAMEDLRYSGYKMGNRIAGLDEDHSKLAVMNLAKFHAVSFAMFQGDYNKILEKYPFLEERMFKKPEDLEPMYKAYTQQTFVTEGEALRKAGLVKEAERVEGVYDEDFHCRLRRLAGDEVKWAVIGHGDCWTNNMLFTYDDVTGKPLEHKFLDFQISRASSRTIDLNYFIYSSLPMKDLNTRENSLLRLYHDTFTHFAAKLGYSNEELTFENLLQEMDEFRPYGIIMGLLLAPILSADKDAVPDLETMDFKPDNAADSVELTKEFYAEMMKSDLLTLKLTNIAQNHIPRCKTWNKEQN</sequence>
<evidence type="ECO:0000313" key="4">
    <source>
        <dbReference type="Proteomes" id="UP000708208"/>
    </source>
</evidence>
<organism evidence="3 4">
    <name type="scientific">Allacma fusca</name>
    <dbReference type="NCBI Taxonomy" id="39272"/>
    <lineage>
        <taxon>Eukaryota</taxon>
        <taxon>Metazoa</taxon>
        <taxon>Ecdysozoa</taxon>
        <taxon>Arthropoda</taxon>
        <taxon>Hexapoda</taxon>
        <taxon>Collembola</taxon>
        <taxon>Symphypleona</taxon>
        <taxon>Sminthuridae</taxon>
        <taxon>Allacma</taxon>
    </lineage>
</organism>
<feature type="region of interest" description="Disordered" evidence="1">
    <location>
        <begin position="1"/>
        <end position="29"/>
    </location>
</feature>
<accession>A0A8J2PVS0</accession>
<dbReference type="InterPro" id="IPR015897">
    <property type="entry name" value="CHK_kinase-like"/>
</dbReference>
<feature type="domain" description="CHK kinase-like" evidence="2">
    <location>
        <begin position="159"/>
        <end position="357"/>
    </location>
</feature>
<dbReference type="OrthoDB" id="8250698at2759"/>